<keyword evidence="3" id="KW-1185">Reference proteome</keyword>
<dbReference type="AlphaFoldDB" id="A0A6G0VXS6"/>
<dbReference type="OrthoDB" id="123207at2759"/>
<proteinExistence type="predicted"/>
<comment type="caution">
    <text evidence="2">The sequence shown here is derived from an EMBL/GenBank/DDBJ whole genome shotgun (WGS) entry which is preliminary data.</text>
</comment>
<organism evidence="2 3">
    <name type="scientific">Aphis craccivora</name>
    <name type="common">Cowpea aphid</name>
    <dbReference type="NCBI Taxonomy" id="307492"/>
    <lineage>
        <taxon>Eukaryota</taxon>
        <taxon>Metazoa</taxon>
        <taxon>Ecdysozoa</taxon>
        <taxon>Arthropoda</taxon>
        <taxon>Hexapoda</taxon>
        <taxon>Insecta</taxon>
        <taxon>Pterygota</taxon>
        <taxon>Neoptera</taxon>
        <taxon>Paraneoptera</taxon>
        <taxon>Hemiptera</taxon>
        <taxon>Sternorrhyncha</taxon>
        <taxon>Aphidomorpha</taxon>
        <taxon>Aphidoidea</taxon>
        <taxon>Aphididae</taxon>
        <taxon>Aphidini</taxon>
        <taxon>Aphis</taxon>
        <taxon>Aphis</taxon>
    </lineage>
</organism>
<feature type="domain" description="PiggyBac transposable element-derived protein" evidence="1">
    <location>
        <begin position="138"/>
        <end position="276"/>
    </location>
</feature>
<feature type="non-terminal residue" evidence="2">
    <location>
        <position position="284"/>
    </location>
</feature>
<name>A0A6G0VXS6_APHCR</name>
<accession>A0A6G0VXS6</accession>
<evidence type="ECO:0000259" key="1">
    <source>
        <dbReference type="Pfam" id="PF13843"/>
    </source>
</evidence>
<reference evidence="2 3" key="1">
    <citation type="submission" date="2019-08" db="EMBL/GenBank/DDBJ databases">
        <title>Whole genome of Aphis craccivora.</title>
        <authorList>
            <person name="Voronova N.V."/>
            <person name="Shulinski R.S."/>
            <person name="Bandarenka Y.V."/>
            <person name="Zhorov D.G."/>
            <person name="Warner D."/>
        </authorList>
    </citation>
    <scope>NUCLEOTIDE SEQUENCE [LARGE SCALE GENOMIC DNA]</scope>
    <source>
        <strain evidence="2">180601</strain>
        <tissue evidence="2">Whole Body</tissue>
    </source>
</reference>
<evidence type="ECO:0000313" key="3">
    <source>
        <dbReference type="Proteomes" id="UP000478052"/>
    </source>
</evidence>
<protein>
    <submittedName>
        <fullName evidence="2">PiggyBac transposable element-derived protein 3-like</fullName>
    </submittedName>
</protein>
<dbReference type="InterPro" id="IPR029526">
    <property type="entry name" value="PGBD"/>
</dbReference>
<dbReference type="Proteomes" id="UP000478052">
    <property type="component" value="Unassembled WGS sequence"/>
</dbReference>
<evidence type="ECO:0000313" key="2">
    <source>
        <dbReference type="EMBL" id="KAF0710778.1"/>
    </source>
</evidence>
<dbReference type="PANTHER" id="PTHR47272:SF1">
    <property type="entry name" value="PIGGYBAC TRANSPOSABLE ELEMENT-DERIVED PROTEIN 3-LIKE"/>
    <property type="match status" value="1"/>
</dbReference>
<dbReference type="PANTHER" id="PTHR47272">
    <property type="entry name" value="DDE_TNP_1_7 DOMAIN-CONTAINING PROTEIN"/>
    <property type="match status" value="1"/>
</dbReference>
<sequence length="284" mass="33302">MALNEIQILSFLDDGTISDIDILNSESENELEDLLNKFANDDFSAELDNEMLAKTELDLHEEDDQTTNETQSGNEVFDISPMQFPFVQKKDIKWINKPFQEPYINLTDLEPIDYPSTIPQPYEYFTKYFDQKIFEDLSFIAIQMMMGVLKYPSRIGMYWEQKFRVNIIADTMPRNRFYSIRQNIHIINNMDIARDNTDKFVKIRPLFDALNNRCKQLPVERNISVDEQIVPFKGQLVIKQYMKGKPNPWGIKIFLLCGQSGIVYNMILYQGVSTNINKDLQKNF</sequence>
<dbReference type="Pfam" id="PF13843">
    <property type="entry name" value="DDE_Tnp_1_7"/>
    <property type="match status" value="1"/>
</dbReference>
<gene>
    <name evidence="2" type="ORF">FWK35_00037802</name>
</gene>
<dbReference type="EMBL" id="VUJU01011534">
    <property type="protein sequence ID" value="KAF0710778.1"/>
    <property type="molecule type" value="Genomic_DNA"/>
</dbReference>